<dbReference type="SUPFAM" id="SSF49384">
    <property type="entry name" value="Carbohydrate-binding domain"/>
    <property type="match status" value="1"/>
</dbReference>
<dbReference type="STRING" id="29367.CLPUN_22620"/>
<keyword evidence="2" id="KW-1185">Reference proteome</keyword>
<comment type="caution">
    <text evidence="1">The sequence shown here is derived from an EMBL/GenBank/DDBJ whole genome shotgun (WGS) entry which is preliminary data.</text>
</comment>
<reference evidence="1 2" key="1">
    <citation type="submission" date="2016-05" db="EMBL/GenBank/DDBJ databases">
        <title>Microbial solvent formation.</title>
        <authorList>
            <person name="Poehlein A."/>
            <person name="Montoya Solano J.D."/>
            <person name="Flitsch S."/>
            <person name="Krabben P."/>
            <person name="Duerre P."/>
            <person name="Daniel R."/>
        </authorList>
    </citation>
    <scope>NUCLEOTIDE SEQUENCE [LARGE SCALE GENOMIC DNA]</scope>
    <source>
        <strain evidence="1 2">DSM 2619</strain>
    </source>
</reference>
<evidence type="ECO:0008006" key="3">
    <source>
        <dbReference type="Google" id="ProtNLM"/>
    </source>
</evidence>
<evidence type="ECO:0000313" key="1">
    <source>
        <dbReference type="EMBL" id="OOM77481.1"/>
    </source>
</evidence>
<accession>A0A1S8TIE7</accession>
<dbReference type="Gene3D" id="2.60.40.680">
    <property type="match status" value="1"/>
</dbReference>
<proteinExistence type="predicted"/>
<gene>
    <name evidence="1" type="ORF">CLPUN_22620</name>
</gene>
<dbReference type="EMBL" id="LZZM01000150">
    <property type="protein sequence ID" value="OOM77481.1"/>
    <property type="molecule type" value="Genomic_DNA"/>
</dbReference>
<organism evidence="1 2">
    <name type="scientific">Clostridium puniceum</name>
    <dbReference type="NCBI Taxonomy" id="29367"/>
    <lineage>
        <taxon>Bacteria</taxon>
        <taxon>Bacillati</taxon>
        <taxon>Bacillota</taxon>
        <taxon>Clostridia</taxon>
        <taxon>Eubacteriales</taxon>
        <taxon>Clostridiaceae</taxon>
        <taxon>Clostridium</taxon>
    </lineage>
</organism>
<dbReference type="GO" id="GO:0030246">
    <property type="term" value="F:carbohydrate binding"/>
    <property type="evidence" value="ECO:0007669"/>
    <property type="project" value="InterPro"/>
</dbReference>
<protein>
    <recommendedName>
        <fullName evidence="3">Dockerin domain-containing protein</fullName>
    </recommendedName>
</protein>
<dbReference type="InterPro" id="IPR008965">
    <property type="entry name" value="CBM2/CBM3_carb-bd_dom_sf"/>
</dbReference>
<dbReference type="AlphaFoldDB" id="A0A1S8TIE7"/>
<dbReference type="Proteomes" id="UP000190890">
    <property type="component" value="Unassembled WGS sequence"/>
</dbReference>
<name>A0A1S8TIE7_9CLOT</name>
<evidence type="ECO:0000313" key="2">
    <source>
        <dbReference type="Proteomes" id="UP000190890"/>
    </source>
</evidence>
<sequence length="145" mass="15824">MNEIDGIKLVKPVYKDGELRFILANKGTANITNAKKVLLTLKFQGIASGDALVDITKGKVSDGITMEKDLTDAECGQAIIKIDNTVLKDVNNTGEFTLLDLAIDARHLGEDPTTLTQYNTDQVINGKIDDDDLIKISEYMLANPN</sequence>